<dbReference type="PROSITE" id="PS00108">
    <property type="entry name" value="PROTEIN_KINASE_ST"/>
    <property type="match status" value="1"/>
</dbReference>
<evidence type="ECO:0000256" key="7">
    <source>
        <dbReference type="PROSITE-ProRule" id="PRU10141"/>
    </source>
</evidence>
<evidence type="ECO:0000313" key="11">
    <source>
        <dbReference type="EMBL" id="SDM61999.1"/>
    </source>
</evidence>
<keyword evidence="3" id="KW-0808">Transferase</keyword>
<dbReference type="InterPro" id="IPR017441">
    <property type="entry name" value="Protein_kinase_ATP_BS"/>
</dbReference>
<dbReference type="OrthoDB" id="9762169at2"/>
<feature type="domain" description="Protein kinase" evidence="10">
    <location>
        <begin position="10"/>
        <end position="283"/>
    </location>
</feature>
<feature type="region of interest" description="Disordered" evidence="8">
    <location>
        <begin position="354"/>
        <end position="415"/>
    </location>
</feature>
<dbReference type="STRING" id="1137991.SAMN05660642_02894"/>
<feature type="transmembrane region" description="Helical" evidence="9">
    <location>
        <begin position="329"/>
        <end position="350"/>
    </location>
</feature>
<dbReference type="SUPFAM" id="SSF56112">
    <property type="entry name" value="Protein kinase-like (PK-like)"/>
    <property type="match status" value="1"/>
</dbReference>
<dbReference type="InterPro" id="IPR008271">
    <property type="entry name" value="Ser/Thr_kinase_AS"/>
</dbReference>
<reference evidence="12" key="1">
    <citation type="submission" date="2016-10" db="EMBL/GenBank/DDBJ databases">
        <authorList>
            <person name="Varghese N."/>
            <person name="Submissions S."/>
        </authorList>
    </citation>
    <scope>NUCLEOTIDE SEQUENCE [LARGE SCALE GENOMIC DNA]</scope>
    <source>
        <strain evidence="12">DSM 45419</strain>
    </source>
</reference>
<dbReference type="SMART" id="SM00220">
    <property type="entry name" value="S_TKc"/>
    <property type="match status" value="1"/>
</dbReference>
<organism evidence="11 12">
    <name type="scientific">Geodermatophilus siccatus</name>
    <dbReference type="NCBI Taxonomy" id="1137991"/>
    <lineage>
        <taxon>Bacteria</taxon>
        <taxon>Bacillati</taxon>
        <taxon>Actinomycetota</taxon>
        <taxon>Actinomycetes</taxon>
        <taxon>Geodermatophilales</taxon>
        <taxon>Geodermatophilaceae</taxon>
        <taxon>Geodermatophilus</taxon>
    </lineage>
</organism>
<proteinExistence type="predicted"/>
<evidence type="ECO:0000256" key="8">
    <source>
        <dbReference type="SAM" id="MobiDB-lite"/>
    </source>
</evidence>
<sequence length="521" mass="54231">MLHVTGFGPYVLHDLLGRGGMGEVYRAYDREQARWVALKLLPAGVAADQGYVERFKRESYAAAQLNDPHVIPIHRYGEIEGRLYIDMRLVEGIDLAGLIAQEGPLPPARVVRIVEQAARALDAAHARALVHRDVKPSNLLVAAQDFVYLVDFGIAQVGGTGAAPPLTADGSTVGTFDYMAPERLRGREVDGRADVYSLACVLYEALTGQRPFPVDGVPALMHAHTSSPPPRVTALRPDLSPGWDVVVARGMAKDPGERYPTCGALVGDAIGVLQGVVPGHAPVTVVPPAPPTHVPGPAVAPPTHVPPAVPASGWPPAATQPPPRRSRGVAGWLVAAVALVVVAVLTGVLLGQSASGDDAPTGDDAAAGATPPAAEAVAPSPAQESTPGPGPGRASAPTTGPGSTPAPDPQQAEGDLGLATTISSPECDSSWVVFLGSAVDPDTYPEDVAVLLAEHPGAEYLLTEDSCASLRQELDGNRIYSVYEGPYPDRATACAARARVGGDAYVKRLDDTTPPEQLWTC</sequence>
<feature type="compositionally biased region" description="Low complexity" evidence="8">
    <location>
        <begin position="394"/>
        <end position="405"/>
    </location>
</feature>
<dbReference type="Gene3D" id="1.10.510.10">
    <property type="entry name" value="Transferase(Phosphotransferase) domain 1"/>
    <property type="match status" value="1"/>
</dbReference>
<evidence type="ECO:0000313" key="12">
    <source>
        <dbReference type="Proteomes" id="UP000198680"/>
    </source>
</evidence>
<dbReference type="Proteomes" id="UP000198680">
    <property type="component" value="Unassembled WGS sequence"/>
</dbReference>
<keyword evidence="12" id="KW-1185">Reference proteome</keyword>
<dbReference type="Pfam" id="PF00069">
    <property type="entry name" value="Pkinase"/>
    <property type="match status" value="1"/>
</dbReference>
<evidence type="ECO:0000259" key="10">
    <source>
        <dbReference type="PROSITE" id="PS50011"/>
    </source>
</evidence>
<dbReference type="PANTHER" id="PTHR43289:SF6">
    <property type="entry name" value="SERINE_THREONINE-PROTEIN KINASE NEKL-3"/>
    <property type="match status" value="1"/>
</dbReference>
<dbReference type="PROSITE" id="PS50011">
    <property type="entry name" value="PROTEIN_KINASE_DOM"/>
    <property type="match status" value="1"/>
</dbReference>
<dbReference type="RefSeq" id="WP_091219471.1">
    <property type="nucleotide sequence ID" value="NZ_FNHE01000007.1"/>
</dbReference>
<feature type="compositionally biased region" description="Low complexity" evidence="8">
    <location>
        <begin position="354"/>
        <end position="382"/>
    </location>
</feature>
<evidence type="ECO:0000256" key="9">
    <source>
        <dbReference type="SAM" id="Phobius"/>
    </source>
</evidence>
<accession>A0A1G9UQ07</accession>
<keyword evidence="9" id="KW-0472">Membrane</keyword>
<dbReference type="FunFam" id="1.10.510.10:FF:000021">
    <property type="entry name" value="Serine/threonine protein kinase"/>
    <property type="match status" value="1"/>
</dbReference>
<name>A0A1G9UQ07_9ACTN</name>
<keyword evidence="9" id="KW-0812">Transmembrane</keyword>
<dbReference type="CDD" id="cd14014">
    <property type="entry name" value="STKc_PknB_like"/>
    <property type="match status" value="1"/>
</dbReference>
<keyword evidence="6 7" id="KW-0067">ATP-binding</keyword>
<keyword evidence="9" id="KW-1133">Transmembrane helix</keyword>
<feature type="binding site" evidence="7">
    <location>
        <position position="39"/>
    </location>
    <ligand>
        <name>ATP</name>
        <dbReference type="ChEBI" id="CHEBI:30616"/>
    </ligand>
</feature>
<dbReference type="PANTHER" id="PTHR43289">
    <property type="entry name" value="MITOGEN-ACTIVATED PROTEIN KINASE KINASE KINASE 20-RELATED"/>
    <property type="match status" value="1"/>
</dbReference>
<gene>
    <name evidence="11" type="ORF">SAMN05660642_02894</name>
</gene>
<protein>
    <recommendedName>
        <fullName evidence="1">non-specific serine/threonine protein kinase</fullName>
        <ecNumber evidence="1">2.7.11.1</ecNumber>
    </recommendedName>
</protein>
<dbReference type="GO" id="GO:0005524">
    <property type="term" value="F:ATP binding"/>
    <property type="evidence" value="ECO:0007669"/>
    <property type="project" value="UniProtKB-UniRule"/>
</dbReference>
<dbReference type="Gene3D" id="3.30.200.20">
    <property type="entry name" value="Phosphorylase Kinase, domain 1"/>
    <property type="match status" value="1"/>
</dbReference>
<dbReference type="InterPro" id="IPR000719">
    <property type="entry name" value="Prot_kinase_dom"/>
</dbReference>
<evidence type="ECO:0000256" key="1">
    <source>
        <dbReference type="ARBA" id="ARBA00012513"/>
    </source>
</evidence>
<keyword evidence="4 7" id="KW-0547">Nucleotide-binding</keyword>
<dbReference type="InterPro" id="IPR011009">
    <property type="entry name" value="Kinase-like_dom_sf"/>
</dbReference>
<dbReference type="PROSITE" id="PS00107">
    <property type="entry name" value="PROTEIN_KINASE_ATP"/>
    <property type="match status" value="1"/>
</dbReference>
<keyword evidence="5 11" id="KW-0418">Kinase</keyword>
<dbReference type="GO" id="GO:0004674">
    <property type="term" value="F:protein serine/threonine kinase activity"/>
    <property type="evidence" value="ECO:0007669"/>
    <property type="project" value="UniProtKB-KW"/>
</dbReference>
<evidence type="ECO:0000256" key="3">
    <source>
        <dbReference type="ARBA" id="ARBA00022679"/>
    </source>
</evidence>
<evidence type="ECO:0000256" key="6">
    <source>
        <dbReference type="ARBA" id="ARBA00022840"/>
    </source>
</evidence>
<evidence type="ECO:0000256" key="4">
    <source>
        <dbReference type="ARBA" id="ARBA00022741"/>
    </source>
</evidence>
<evidence type="ECO:0000256" key="2">
    <source>
        <dbReference type="ARBA" id="ARBA00022527"/>
    </source>
</evidence>
<feature type="region of interest" description="Disordered" evidence="8">
    <location>
        <begin position="294"/>
        <end position="326"/>
    </location>
</feature>
<dbReference type="AlphaFoldDB" id="A0A1G9UQ07"/>
<feature type="compositionally biased region" description="Pro residues" evidence="8">
    <location>
        <begin position="294"/>
        <end position="309"/>
    </location>
</feature>
<keyword evidence="2 11" id="KW-0723">Serine/threonine-protein kinase</keyword>
<dbReference type="EMBL" id="FNHE01000007">
    <property type="protein sequence ID" value="SDM61999.1"/>
    <property type="molecule type" value="Genomic_DNA"/>
</dbReference>
<evidence type="ECO:0000256" key="5">
    <source>
        <dbReference type="ARBA" id="ARBA00022777"/>
    </source>
</evidence>
<dbReference type="EC" id="2.7.11.1" evidence="1"/>